<keyword evidence="3" id="KW-1185">Reference proteome</keyword>
<evidence type="ECO:0000313" key="2">
    <source>
        <dbReference type="EMBL" id="KOS07760.1"/>
    </source>
</evidence>
<dbReference type="AlphaFoldDB" id="A0A0M9VJI1"/>
<protein>
    <recommendedName>
        <fullName evidence="4">Lipoprotein</fullName>
    </recommendedName>
</protein>
<proteinExistence type="predicted"/>
<gene>
    <name evidence="2" type="ORF">AM493_18165</name>
</gene>
<evidence type="ECO:0000256" key="1">
    <source>
        <dbReference type="SAM" id="SignalP"/>
    </source>
</evidence>
<dbReference type="PROSITE" id="PS51257">
    <property type="entry name" value="PROKAR_LIPOPROTEIN"/>
    <property type="match status" value="1"/>
</dbReference>
<dbReference type="RefSeq" id="WP_054409474.1">
    <property type="nucleotide sequence ID" value="NZ_FOYA01000002.1"/>
</dbReference>
<evidence type="ECO:0000313" key="3">
    <source>
        <dbReference type="Proteomes" id="UP000037755"/>
    </source>
</evidence>
<evidence type="ECO:0008006" key="4">
    <source>
        <dbReference type="Google" id="ProtNLM"/>
    </source>
</evidence>
<dbReference type="Proteomes" id="UP000037755">
    <property type="component" value="Unassembled WGS sequence"/>
</dbReference>
<name>A0A0M9VJI1_9FLAO</name>
<accession>A0A0M9VJI1</accession>
<reference evidence="2 3" key="1">
    <citation type="submission" date="2015-08" db="EMBL/GenBank/DDBJ databases">
        <title>Whole genome sequence of Flavobacterium akiainvivens IK-1T, from decaying Wikstroemia oahuensis, an endemic Hawaiian shrub.</title>
        <authorList>
            <person name="Wan X."/>
            <person name="Hou S."/>
            <person name="Saito J."/>
            <person name="Donachie S."/>
        </authorList>
    </citation>
    <scope>NUCLEOTIDE SEQUENCE [LARGE SCALE GENOMIC DNA]</scope>
    <source>
        <strain evidence="2 3">IK-1</strain>
    </source>
</reference>
<feature type="chain" id="PRO_5005839302" description="Lipoprotein" evidence="1">
    <location>
        <begin position="24"/>
        <end position="199"/>
    </location>
</feature>
<organism evidence="2 3">
    <name type="scientific">Flavobacterium akiainvivens</name>
    <dbReference type="NCBI Taxonomy" id="1202724"/>
    <lineage>
        <taxon>Bacteria</taxon>
        <taxon>Pseudomonadati</taxon>
        <taxon>Bacteroidota</taxon>
        <taxon>Flavobacteriia</taxon>
        <taxon>Flavobacteriales</taxon>
        <taxon>Flavobacteriaceae</taxon>
        <taxon>Flavobacterium</taxon>
    </lineage>
</organism>
<dbReference type="EMBL" id="LIYD01000005">
    <property type="protein sequence ID" value="KOS07760.1"/>
    <property type="molecule type" value="Genomic_DNA"/>
</dbReference>
<comment type="caution">
    <text evidence="2">The sequence shown here is derived from an EMBL/GenBank/DDBJ whole genome shotgun (WGS) entry which is preliminary data.</text>
</comment>
<feature type="signal peptide" evidence="1">
    <location>
        <begin position="1"/>
        <end position="23"/>
    </location>
</feature>
<dbReference type="PATRIC" id="fig|1202724.3.peg.3772"/>
<keyword evidence="1" id="KW-0732">Signal</keyword>
<dbReference type="OrthoDB" id="6376028at2"/>
<dbReference type="STRING" id="1202724.AM493_18165"/>
<sequence>MKLKTAIITLLPAVFLMSCGSLKITSEYAGKVWHIDGYSIMYCRKMGWAGPPFYTYDVYRDGRYINYGALQDNDSCLLRFEENRERYVYFNLCNGTKRVYADSKELLSAETIDSVLIKGSTATLRLSANEIKKYVKMWNKAEANGFKRLGTGYDYEVLVYANGAARHIWLLNNYVTEDGAWSYSFKWNTFFEKMRQKVR</sequence>